<feature type="region of interest" description="Disordered" evidence="10">
    <location>
        <begin position="357"/>
        <end position="376"/>
    </location>
</feature>
<dbReference type="InterPro" id="IPR051421">
    <property type="entry name" value="RNA_Proc_DNA_Dmg_Regulator"/>
</dbReference>
<organism evidence="12 13">
    <name type="scientific">Urochloa decumbens</name>
    <dbReference type="NCBI Taxonomy" id="240449"/>
    <lineage>
        <taxon>Eukaryota</taxon>
        <taxon>Viridiplantae</taxon>
        <taxon>Streptophyta</taxon>
        <taxon>Embryophyta</taxon>
        <taxon>Tracheophyta</taxon>
        <taxon>Spermatophyta</taxon>
        <taxon>Magnoliopsida</taxon>
        <taxon>Liliopsida</taxon>
        <taxon>Poales</taxon>
        <taxon>Poaceae</taxon>
        <taxon>PACMAD clade</taxon>
        <taxon>Panicoideae</taxon>
        <taxon>Panicodae</taxon>
        <taxon>Paniceae</taxon>
        <taxon>Melinidinae</taxon>
        <taxon>Urochloa</taxon>
    </lineage>
</organism>
<keyword evidence="8" id="KW-0508">mRNA splicing</keyword>
<dbReference type="GO" id="GO:0005634">
    <property type="term" value="C:nucleus"/>
    <property type="evidence" value="ECO:0007669"/>
    <property type="project" value="UniProtKB-SubCell"/>
</dbReference>
<dbReference type="Pfam" id="PF16837">
    <property type="entry name" value="SF3A3"/>
    <property type="match status" value="1"/>
</dbReference>
<evidence type="ECO:0000313" key="13">
    <source>
        <dbReference type="Proteomes" id="UP001497457"/>
    </source>
</evidence>
<keyword evidence="7" id="KW-0862">Zinc</keyword>
<evidence type="ECO:0000256" key="6">
    <source>
        <dbReference type="ARBA" id="ARBA00022771"/>
    </source>
</evidence>
<evidence type="ECO:0000256" key="1">
    <source>
        <dbReference type="ARBA" id="ARBA00004123"/>
    </source>
</evidence>
<dbReference type="GO" id="GO:0008270">
    <property type="term" value="F:zinc ion binding"/>
    <property type="evidence" value="ECO:0007669"/>
    <property type="project" value="UniProtKB-KW"/>
</dbReference>
<evidence type="ECO:0000256" key="9">
    <source>
        <dbReference type="ARBA" id="ARBA00023242"/>
    </source>
</evidence>
<keyword evidence="6" id="KW-0863">Zinc-finger</keyword>
<dbReference type="EMBL" id="OZ075122">
    <property type="protein sequence ID" value="CAL4907521.1"/>
    <property type="molecule type" value="Genomic_DNA"/>
</dbReference>
<dbReference type="InterPro" id="IPR024598">
    <property type="entry name" value="SF3a60/Prp9_C"/>
</dbReference>
<dbReference type="GO" id="GO:0006397">
    <property type="term" value="P:mRNA processing"/>
    <property type="evidence" value="ECO:0007669"/>
    <property type="project" value="UniProtKB-KW"/>
</dbReference>
<keyword evidence="9" id="KW-0539">Nucleus</keyword>
<keyword evidence="5" id="KW-0479">Metal-binding</keyword>
<dbReference type="Pfam" id="PF13297">
    <property type="entry name" value="SDE2_2C"/>
    <property type="match status" value="1"/>
</dbReference>
<dbReference type="InterPro" id="IPR025086">
    <property type="entry name" value="SDE2/SF3A3_SAP"/>
</dbReference>
<evidence type="ECO:0000259" key="11">
    <source>
        <dbReference type="PROSITE" id="PS50171"/>
    </source>
</evidence>
<dbReference type="InterPro" id="IPR021966">
    <property type="entry name" value="SF3a60_bindingd"/>
</dbReference>
<dbReference type="GO" id="GO:0008380">
    <property type="term" value="P:RNA splicing"/>
    <property type="evidence" value="ECO:0007669"/>
    <property type="project" value="UniProtKB-KW"/>
</dbReference>
<proteinExistence type="inferred from homology"/>
<dbReference type="InterPro" id="IPR031774">
    <property type="entry name" value="SF3A3_dom"/>
</dbReference>
<comment type="similarity">
    <text evidence="2">Belongs to the SF3A3 family.</text>
</comment>
<sequence length="503" mass="59457">MASTVLEATRAAHEDLERLERLAVRELQRDPANARDRLFQSHRVRHMLDLVVSTSDKLVEIYEDKDSARKDEINTHLTAPTQSLLFNKYYERLKEIRDYHRRNPSARFVSTTDDYEELLKEEPVIEFTGEEAFGRYLDLHELYNEFINSKFGTPMEYSAYVGCFSQTEKISQSHKKTRQYREYLEHILEYLTSFLYRTEPLQDVEKIFAKLESEVQERWANGEVPGWGNKSTVEESEIDLDYYSTVEELVELGPEKLKQALAARCLKSGGTVQQRAERLFLLKHTPLEQLDRKHFAKVPRTKDDSNVTSNGNNFKDDLKEIALMEVKMKRLCELLDEVFVRTKENAEKKLTLTYEEMEAEREEEEVQADTESDDEEQQIYNPLKLPMGWDGKPIPYWLYKLHGLGQEFKCEICGNHSYWGRRAYERHFKEWRHQHGMRCLGIPNTKNFNEITSIDEAKGLWEKIQSRQGLNKWRPDLEEEYEDQEGNIYNKKTYTDLQRQGLI</sequence>
<evidence type="ECO:0000256" key="7">
    <source>
        <dbReference type="ARBA" id="ARBA00022833"/>
    </source>
</evidence>
<dbReference type="PANTHER" id="PTHR12786">
    <property type="entry name" value="SPLICING FACTOR SF3A-RELATED"/>
    <property type="match status" value="1"/>
</dbReference>
<dbReference type="Proteomes" id="UP001497457">
    <property type="component" value="Chromosome 12b"/>
</dbReference>
<evidence type="ECO:0000256" key="2">
    <source>
        <dbReference type="ARBA" id="ARBA00008776"/>
    </source>
</evidence>
<dbReference type="Pfam" id="PF11931">
    <property type="entry name" value="SF3a60_Prp9_C"/>
    <property type="match status" value="1"/>
</dbReference>
<dbReference type="Pfam" id="PF12108">
    <property type="entry name" value="SF3a60_bindingd"/>
    <property type="match status" value="1"/>
</dbReference>
<keyword evidence="4" id="KW-0507">mRNA processing</keyword>
<reference evidence="13" key="1">
    <citation type="submission" date="2024-06" db="EMBL/GenBank/DDBJ databases">
        <authorList>
            <person name="Ryan C."/>
        </authorList>
    </citation>
    <scope>NUCLEOTIDE SEQUENCE [LARGE SCALE GENOMIC DNA]</scope>
</reference>
<evidence type="ECO:0000313" key="12">
    <source>
        <dbReference type="EMBL" id="CAL4907521.1"/>
    </source>
</evidence>
<evidence type="ECO:0000256" key="5">
    <source>
        <dbReference type="ARBA" id="ARBA00022723"/>
    </source>
</evidence>
<keyword evidence="3" id="KW-0597">Phosphoprotein</keyword>
<dbReference type="AlphaFoldDB" id="A0ABC8WD89"/>
<feature type="domain" description="Matrin-type" evidence="11">
    <location>
        <begin position="408"/>
        <end position="439"/>
    </location>
</feature>
<evidence type="ECO:0000256" key="4">
    <source>
        <dbReference type="ARBA" id="ARBA00022664"/>
    </source>
</evidence>
<accession>A0ABC8WD89</accession>
<name>A0ABC8WD89_9POAL</name>
<gene>
    <name evidence="12" type="ORF">URODEC1_LOCUS12565</name>
</gene>
<reference evidence="12 13" key="2">
    <citation type="submission" date="2024-10" db="EMBL/GenBank/DDBJ databases">
        <authorList>
            <person name="Ryan C."/>
        </authorList>
    </citation>
    <scope>NUCLEOTIDE SEQUENCE [LARGE SCALE GENOMIC DNA]</scope>
</reference>
<dbReference type="InterPro" id="IPR000690">
    <property type="entry name" value="Matrin/U1-C_Znf_C2H2"/>
</dbReference>
<dbReference type="PROSITE" id="PS50171">
    <property type="entry name" value="ZF_MATRIN"/>
    <property type="match status" value="1"/>
</dbReference>
<evidence type="ECO:0000256" key="3">
    <source>
        <dbReference type="ARBA" id="ARBA00022553"/>
    </source>
</evidence>
<protein>
    <recommendedName>
        <fullName evidence="11">Matrin-type domain-containing protein</fullName>
    </recommendedName>
</protein>
<evidence type="ECO:0000256" key="10">
    <source>
        <dbReference type="SAM" id="MobiDB-lite"/>
    </source>
</evidence>
<keyword evidence="13" id="KW-1185">Reference proteome</keyword>
<dbReference type="PANTHER" id="PTHR12786:SF2">
    <property type="entry name" value="SPLICING FACTOR 3A SUBUNIT 3"/>
    <property type="match status" value="1"/>
</dbReference>
<comment type="subcellular location">
    <subcellularLocation>
        <location evidence="1">Nucleus</location>
    </subcellularLocation>
</comment>
<evidence type="ECO:0000256" key="8">
    <source>
        <dbReference type="ARBA" id="ARBA00023187"/>
    </source>
</evidence>